<feature type="domain" description="Zinc finger CGNR" evidence="1">
    <location>
        <begin position="154"/>
        <end position="195"/>
    </location>
</feature>
<dbReference type="PANTHER" id="PTHR35525">
    <property type="entry name" value="BLL6575 PROTEIN"/>
    <property type="match status" value="1"/>
</dbReference>
<name>A0ABS3XN17_9ACTN</name>
<dbReference type="Gene3D" id="1.10.3300.10">
    <property type="entry name" value="Jann2411-like domain"/>
    <property type="match status" value="1"/>
</dbReference>
<comment type="caution">
    <text evidence="2">The sequence shown here is derived from an EMBL/GenBank/DDBJ whole genome shotgun (WGS) entry which is preliminary data.</text>
</comment>
<reference evidence="2 3" key="1">
    <citation type="submission" date="2021-02" db="EMBL/GenBank/DDBJ databases">
        <title>Streptomyces spirodelae sp. nov., isolated from duckweed.</title>
        <authorList>
            <person name="Saimee Y."/>
            <person name="Duangmal K."/>
        </authorList>
    </citation>
    <scope>NUCLEOTIDE SEQUENCE [LARGE SCALE GENOMIC DNA]</scope>
    <source>
        <strain evidence="2 3">DSM 42105</strain>
    </source>
</reference>
<accession>A0ABS3XN17</accession>
<evidence type="ECO:0000313" key="3">
    <source>
        <dbReference type="Proteomes" id="UP000721954"/>
    </source>
</evidence>
<evidence type="ECO:0000259" key="1">
    <source>
        <dbReference type="Pfam" id="PF11706"/>
    </source>
</evidence>
<dbReference type="InterPro" id="IPR010852">
    <property type="entry name" value="ABATE"/>
</dbReference>
<dbReference type="InterPro" id="IPR021005">
    <property type="entry name" value="Znf_CGNR"/>
</dbReference>
<dbReference type="GeneID" id="96257060"/>
<dbReference type="InterPro" id="IPR023286">
    <property type="entry name" value="ABATE_dom_sf"/>
</dbReference>
<proteinExistence type="predicted"/>
<dbReference type="SUPFAM" id="SSF160904">
    <property type="entry name" value="Jann2411-like"/>
    <property type="match status" value="1"/>
</dbReference>
<dbReference type="EMBL" id="JAFFZM010000001">
    <property type="protein sequence ID" value="MBO8196797.1"/>
    <property type="molecule type" value="Genomic_DNA"/>
</dbReference>
<dbReference type="PANTHER" id="PTHR35525:SF3">
    <property type="entry name" value="BLL6575 PROTEIN"/>
    <property type="match status" value="1"/>
</dbReference>
<keyword evidence="3" id="KW-1185">Reference proteome</keyword>
<dbReference type="Pfam" id="PF11706">
    <property type="entry name" value="zf-CGNR"/>
    <property type="match status" value="1"/>
</dbReference>
<evidence type="ECO:0000313" key="2">
    <source>
        <dbReference type="EMBL" id="MBO8196797.1"/>
    </source>
</evidence>
<organism evidence="2 3">
    <name type="scientific">Streptomyces smyrnaeus</name>
    <dbReference type="NCBI Taxonomy" id="1387713"/>
    <lineage>
        <taxon>Bacteria</taxon>
        <taxon>Bacillati</taxon>
        <taxon>Actinomycetota</taxon>
        <taxon>Actinomycetes</taxon>
        <taxon>Kitasatosporales</taxon>
        <taxon>Streptomycetaceae</taxon>
        <taxon>Streptomyces</taxon>
    </lineage>
</organism>
<dbReference type="Pfam" id="PF07336">
    <property type="entry name" value="ABATE"/>
    <property type="match status" value="1"/>
</dbReference>
<sequence>MDFCNTWAGWGEPADPRREWLPDYDHFAVWAMHAGLVTGDACERLRRRAGRSRGAATEVLGQARELRSALYAVLLDGAGGADRSAFATVAAHAERAAGAARLVPAPPVESPGIGGPADAPTARWELSDHSGLALPLLAVARSAAALLTASDRPRIDACPGHDCGWLFLNPRGRRRWCTMSSCGNRAKVQAHARRRRADRTD</sequence>
<dbReference type="Proteomes" id="UP000721954">
    <property type="component" value="Unassembled WGS sequence"/>
</dbReference>
<protein>
    <submittedName>
        <fullName evidence="2">CGNR zinc finger domain-containing protein</fullName>
    </submittedName>
</protein>
<dbReference type="RefSeq" id="WP_209208691.1">
    <property type="nucleotide sequence ID" value="NZ_JAFFZM010000001.1"/>
</dbReference>
<gene>
    <name evidence="2" type="ORF">JW613_00490</name>
</gene>